<dbReference type="PROSITE" id="PS50987">
    <property type="entry name" value="HTH_ARSR_2"/>
    <property type="match status" value="1"/>
</dbReference>
<dbReference type="PRINTS" id="PR00778">
    <property type="entry name" value="HTHARSR"/>
</dbReference>
<dbReference type="AlphaFoldDB" id="A0A926EH13"/>
<keyword evidence="3" id="KW-0804">Transcription</keyword>
<evidence type="ECO:0000313" key="6">
    <source>
        <dbReference type="Proteomes" id="UP000655830"/>
    </source>
</evidence>
<accession>A0A926EH13</accession>
<dbReference type="SMART" id="SM00418">
    <property type="entry name" value="HTH_ARSR"/>
    <property type="match status" value="1"/>
</dbReference>
<dbReference type="EMBL" id="JACRSY010000003">
    <property type="protein sequence ID" value="MBC8578430.1"/>
    <property type="molecule type" value="Genomic_DNA"/>
</dbReference>
<comment type="caution">
    <text evidence="5">The sequence shown here is derived from an EMBL/GenBank/DDBJ whole genome shotgun (WGS) entry which is preliminary data.</text>
</comment>
<evidence type="ECO:0000313" key="5">
    <source>
        <dbReference type="EMBL" id="MBC8578430.1"/>
    </source>
</evidence>
<dbReference type="PANTHER" id="PTHR33154">
    <property type="entry name" value="TRANSCRIPTIONAL REGULATOR, ARSR FAMILY"/>
    <property type="match status" value="1"/>
</dbReference>
<dbReference type="NCBIfam" id="NF033788">
    <property type="entry name" value="HTH_metalloreg"/>
    <property type="match status" value="1"/>
</dbReference>
<sequence length="116" mass="12823">MTLAIQIFKALSDETRVTILLLLAQQNVCAKGISKRLNISEAAVSQHIKILKEAGIIIGYKQGYRVHYSVNEDTLNTLITFINDLKVSVSSVKDTSCPMRENCPKTCCHLKTQGGE</sequence>
<dbReference type="Proteomes" id="UP000655830">
    <property type="component" value="Unassembled WGS sequence"/>
</dbReference>
<gene>
    <name evidence="5" type="ORF">H8718_02640</name>
</gene>
<dbReference type="Gene3D" id="1.10.10.10">
    <property type="entry name" value="Winged helix-like DNA-binding domain superfamily/Winged helix DNA-binding domain"/>
    <property type="match status" value="1"/>
</dbReference>
<evidence type="ECO:0000256" key="3">
    <source>
        <dbReference type="ARBA" id="ARBA00023163"/>
    </source>
</evidence>
<keyword evidence="6" id="KW-1185">Reference proteome</keyword>
<proteinExistence type="predicted"/>
<dbReference type="GO" id="GO:0003677">
    <property type="term" value="F:DNA binding"/>
    <property type="evidence" value="ECO:0007669"/>
    <property type="project" value="UniProtKB-KW"/>
</dbReference>
<dbReference type="RefSeq" id="WP_249331403.1">
    <property type="nucleotide sequence ID" value="NZ_JACRSY010000003.1"/>
</dbReference>
<protein>
    <submittedName>
        <fullName evidence="5">Winged helix-turn-helix transcriptional regulator</fullName>
    </submittedName>
</protein>
<dbReference type="InterPro" id="IPR001845">
    <property type="entry name" value="HTH_ArsR_DNA-bd_dom"/>
</dbReference>
<name>A0A926EH13_9FIRM</name>
<dbReference type="Pfam" id="PF01022">
    <property type="entry name" value="HTH_5"/>
    <property type="match status" value="1"/>
</dbReference>
<keyword evidence="1" id="KW-0805">Transcription regulation</keyword>
<dbReference type="GO" id="GO:0003700">
    <property type="term" value="F:DNA-binding transcription factor activity"/>
    <property type="evidence" value="ECO:0007669"/>
    <property type="project" value="InterPro"/>
</dbReference>
<dbReference type="InterPro" id="IPR051081">
    <property type="entry name" value="HTH_MetalResp_TranReg"/>
</dbReference>
<dbReference type="SUPFAM" id="SSF46785">
    <property type="entry name" value="Winged helix' DNA-binding domain"/>
    <property type="match status" value="1"/>
</dbReference>
<feature type="domain" description="HTH arsR-type" evidence="4">
    <location>
        <begin position="1"/>
        <end position="90"/>
    </location>
</feature>
<evidence type="ECO:0000256" key="2">
    <source>
        <dbReference type="ARBA" id="ARBA00023125"/>
    </source>
</evidence>
<evidence type="ECO:0000256" key="1">
    <source>
        <dbReference type="ARBA" id="ARBA00023015"/>
    </source>
</evidence>
<organism evidence="5 6">
    <name type="scientific">Zhenhengia yiwuensis</name>
    <dbReference type="NCBI Taxonomy" id="2763666"/>
    <lineage>
        <taxon>Bacteria</taxon>
        <taxon>Bacillati</taxon>
        <taxon>Bacillota</taxon>
        <taxon>Clostridia</taxon>
        <taxon>Lachnospirales</taxon>
        <taxon>Lachnospiraceae</taxon>
        <taxon>Zhenhengia</taxon>
    </lineage>
</organism>
<dbReference type="CDD" id="cd00090">
    <property type="entry name" value="HTH_ARSR"/>
    <property type="match status" value="1"/>
</dbReference>
<dbReference type="InterPro" id="IPR011991">
    <property type="entry name" value="ArsR-like_HTH"/>
</dbReference>
<dbReference type="InterPro" id="IPR036390">
    <property type="entry name" value="WH_DNA-bd_sf"/>
</dbReference>
<evidence type="ECO:0000259" key="4">
    <source>
        <dbReference type="PROSITE" id="PS50987"/>
    </source>
</evidence>
<keyword evidence="2" id="KW-0238">DNA-binding</keyword>
<dbReference type="PANTHER" id="PTHR33154:SF33">
    <property type="entry name" value="TRANSCRIPTIONAL REPRESSOR SDPR"/>
    <property type="match status" value="1"/>
</dbReference>
<dbReference type="InterPro" id="IPR036388">
    <property type="entry name" value="WH-like_DNA-bd_sf"/>
</dbReference>
<reference evidence="5" key="1">
    <citation type="submission" date="2020-08" db="EMBL/GenBank/DDBJ databases">
        <title>Genome public.</title>
        <authorList>
            <person name="Liu C."/>
            <person name="Sun Q."/>
        </authorList>
    </citation>
    <scope>NUCLEOTIDE SEQUENCE</scope>
    <source>
        <strain evidence="5">NSJ-12</strain>
    </source>
</reference>